<feature type="compositionally biased region" description="Basic and acidic residues" evidence="1">
    <location>
        <begin position="79"/>
        <end position="88"/>
    </location>
</feature>
<evidence type="ECO:0000313" key="3">
    <source>
        <dbReference type="Proteomes" id="UP000314294"/>
    </source>
</evidence>
<reference evidence="2 3" key="1">
    <citation type="submission" date="2019-03" db="EMBL/GenBank/DDBJ databases">
        <title>First draft genome of Liparis tanakae, snailfish: a comprehensive survey of snailfish specific genes.</title>
        <authorList>
            <person name="Kim W."/>
            <person name="Song I."/>
            <person name="Jeong J.-H."/>
            <person name="Kim D."/>
            <person name="Kim S."/>
            <person name="Ryu S."/>
            <person name="Song J.Y."/>
            <person name="Lee S.K."/>
        </authorList>
    </citation>
    <scope>NUCLEOTIDE SEQUENCE [LARGE SCALE GENOMIC DNA]</scope>
    <source>
        <tissue evidence="2">Muscle</tissue>
    </source>
</reference>
<organism evidence="2 3">
    <name type="scientific">Liparis tanakae</name>
    <name type="common">Tanaka's snailfish</name>
    <dbReference type="NCBI Taxonomy" id="230148"/>
    <lineage>
        <taxon>Eukaryota</taxon>
        <taxon>Metazoa</taxon>
        <taxon>Chordata</taxon>
        <taxon>Craniata</taxon>
        <taxon>Vertebrata</taxon>
        <taxon>Euteleostomi</taxon>
        <taxon>Actinopterygii</taxon>
        <taxon>Neopterygii</taxon>
        <taxon>Teleostei</taxon>
        <taxon>Neoteleostei</taxon>
        <taxon>Acanthomorphata</taxon>
        <taxon>Eupercaria</taxon>
        <taxon>Perciformes</taxon>
        <taxon>Cottioidei</taxon>
        <taxon>Cottales</taxon>
        <taxon>Liparidae</taxon>
        <taxon>Liparis</taxon>
    </lineage>
</organism>
<dbReference type="EMBL" id="SRLO01002025">
    <property type="protein sequence ID" value="TNN34177.1"/>
    <property type="molecule type" value="Genomic_DNA"/>
</dbReference>
<dbReference type="Proteomes" id="UP000314294">
    <property type="component" value="Unassembled WGS sequence"/>
</dbReference>
<name>A0A4Z2EYY7_9TELE</name>
<feature type="region of interest" description="Disordered" evidence="1">
    <location>
        <begin position="56"/>
        <end position="117"/>
    </location>
</feature>
<gene>
    <name evidence="2" type="ORF">EYF80_055661</name>
</gene>
<keyword evidence="3" id="KW-1185">Reference proteome</keyword>
<evidence type="ECO:0000313" key="2">
    <source>
        <dbReference type="EMBL" id="TNN34177.1"/>
    </source>
</evidence>
<accession>A0A4Z2EYY7</accession>
<evidence type="ECO:0000256" key="1">
    <source>
        <dbReference type="SAM" id="MobiDB-lite"/>
    </source>
</evidence>
<comment type="caution">
    <text evidence="2">The sequence shown here is derived from an EMBL/GenBank/DDBJ whole genome shotgun (WGS) entry which is preliminary data.</text>
</comment>
<sequence>MTWQEEEMPHHAVMPVCARIAPQSVHQGSLESRHGTIISGRTGGLIVDVRQAGRDAGELGQPAVSEQLVDGGGLGPSPRGDHGQRAEQRTVAGADGAQDLTLELATDRLTGEEKTDK</sequence>
<feature type="compositionally biased region" description="Basic and acidic residues" evidence="1">
    <location>
        <begin position="105"/>
        <end position="117"/>
    </location>
</feature>
<dbReference type="AlphaFoldDB" id="A0A4Z2EYY7"/>
<protein>
    <submittedName>
        <fullName evidence="2">Uncharacterized protein</fullName>
    </submittedName>
</protein>
<proteinExistence type="predicted"/>